<dbReference type="Gene3D" id="3.40.630.30">
    <property type="match status" value="1"/>
</dbReference>
<keyword evidence="3" id="KW-1185">Reference proteome</keyword>
<keyword evidence="2" id="KW-0012">Acyltransferase</keyword>
<dbReference type="Pfam" id="PF13527">
    <property type="entry name" value="Acetyltransf_9"/>
    <property type="match status" value="1"/>
</dbReference>
<protein>
    <submittedName>
        <fullName evidence="2">GNAT family N-acetyltransferase</fullName>
        <ecNumber evidence="2">2.3.1.-</ecNumber>
    </submittedName>
</protein>
<organism evidence="2 3">
    <name type="scientific">Parachitinimonas caeni</name>
    <dbReference type="NCBI Taxonomy" id="3031301"/>
    <lineage>
        <taxon>Bacteria</taxon>
        <taxon>Pseudomonadati</taxon>
        <taxon>Pseudomonadota</taxon>
        <taxon>Betaproteobacteria</taxon>
        <taxon>Neisseriales</taxon>
        <taxon>Chitinibacteraceae</taxon>
        <taxon>Parachitinimonas</taxon>
    </lineage>
</organism>
<sequence length="192" mass="21295">MSQHIFFSPEVDFPLPFKRQALALTYAEWPTAFSGPPNDDEPLNAPEREPHCIAWIENGEVLSYTGVQFITLSHDGKQYRAAGISGMLTAPQARHRGLGLKVLRKAAQLMQSQAADISVFTCDPPLAVFYAAGGWEVLGNTPLIGGSRERPMRSDDFGKLSLIRCFTDHGESIRPNLDGQAIWLDLGERQLW</sequence>
<comment type="caution">
    <text evidence="2">The sequence shown here is derived from an EMBL/GenBank/DDBJ whole genome shotgun (WGS) entry which is preliminary data.</text>
</comment>
<dbReference type="PROSITE" id="PS51186">
    <property type="entry name" value="GNAT"/>
    <property type="match status" value="1"/>
</dbReference>
<dbReference type="Proteomes" id="UP001172778">
    <property type="component" value="Unassembled WGS sequence"/>
</dbReference>
<accession>A0ABT7DY11</accession>
<dbReference type="EC" id="2.3.1.-" evidence="2"/>
<dbReference type="InterPro" id="IPR000182">
    <property type="entry name" value="GNAT_dom"/>
</dbReference>
<dbReference type="InterPro" id="IPR016181">
    <property type="entry name" value="Acyl_CoA_acyltransferase"/>
</dbReference>
<evidence type="ECO:0000259" key="1">
    <source>
        <dbReference type="PROSITE" id="PS51186"/>
    </source>
</evidence>
<dbReference type="GO" id="GO:0016746">
    <property type="term" value="F:acyltransferase activity"/>
    <property type="evidence" value="ECO:0007669"/>
    <property type="project" value="UniProtKB-KW"/>
</dbReference>
<keyword evidence="2" id="KW-0808">Transferase</keyword>
<dbReference type="EMBL" id="JARRAF010000013">
    <property type="protein sequence ID" value="MDK2124948.1"/>
    <property type="molecule type" value="Genomic_DNA"/>
</dbReference>
<proteinExistence type="predicted"/>
<reference evidence="2" key="1">
    <citation type="submission" date="2023-03" db="EMBL/GenBank/DDBJ databases">
        <title>Chitinimonas shenzhenensis gen. nov., sp. nov., a novel member of family Burkholderiaceae isolated from activated sludge collected in Shen Zhen, China.</title>
        <authorList>
            <person name="Wang X."/>
        </authorList>
    </citation>
    <scope>NUCLEOTIDE SEQUENCE</scope>
    <source>
        <strain evidence="2">DQS-5</strain>
    </source>
</reference>
<name>A0ABT7DY11_9NEIS</name>
<evidence type="ECO:0000313" key="2">
    <source>
        <dbReference type="EMBL" id="MDK2124948.1"/>
    </source>
</evidence>
<dbReference type="RefSeq" id="WP_284101260.1">
    <property type="nucleotide sequence ID" value="NZ_JARRAF010000013.1"/>
</dbReference>
<evidence type="ECO:0000313" key="3">
    <source>
        <dbReference type="Proteomes" id="UP001172778"/>
    </source>
</evidence>
<dbReference type="CDD" id="cd04301">
    <property type="entry name" value="NAT_SF"/>
    <property type="match status" value="1"/>
</dbReference>
<dbReference type="SUPFAM" id="SSF55729">
    <property type="entry name" value="Acyl-CoA N-acyltransferases (Nat)"/>
    <property type="match status" value="1"/>
</dbReference>
<gene>
    <name evidence="2" type="ORF">PZA18_12910</name>
</gene>
<feature type="domain" description="N-acetyltransferase" evidence="1">
    <location>
        <begin position="11"/>
        <end position="153"/>
    </location>
</feature>